<accession>A0A448XIL7</accession>
<proteinExistence type="predicted"/>
<evidence type="ECO:0000256" key="1">
    <source>
        <dbReference type="SAM" id="MobiDB-lite"/>
    </source>
</evidence>
<name>A0A448XIL7_9PLAT</name>
<reference evidence="2" key="1">
    <citation type="submission" date="2018-11" db="EMBL/GenBank/DDBJ databases">
        <authorList>
            <consortium name="Pathogen Informatics"/>
        </authorList>
    </citation>
    <scope>NUCLEOTIDE SEQUENCE</scope>
</reference>
<gene>
    <name evidence="2" type="ORF">PXEA_LOCUS30982</name>
</gene>
<sequence length="234" mass="25189">MCKFNSKHTLAYLYQDVIKEMSLNLPAFPVLYRCQHHAAGRCSNSAEFAIHLVWLLDTFAPPSSATHSGLSDSFSSQLDISSATSFSSSRGSLSANGLPFGTITSAAQCDIAPDGRAHVLPQVLKSSDTGPLGLWRTITAVVGVGECHLPRRSPGLGQKTPGSFSHCRCDSSSPMTEEDEPGAVDWSPRRLREAILPETSNETENRLTSLEIGPVVQRASVNRTFDASSHDSNT</sequence>
<feature type="region of interest" description="Disordered" evidence="1">
    <location>
        <begin position="153"/>
        <end position="183"/>
    </location>
</feature>
<keyword evidence="3" id="KW-1185">Reference proteome</keyword>
<dbReference type="Proteomes" id="UP000784294">
    <property type="component" value="Unassembled WGS sequence"/>
</dbReference>
<organism evidence="2 3">
    <name type="scientific">Protopolystoma xenopodis</name>
    <dbReference type="NCBI Taxonomy" id="117903"/>
    <lineage>
        <taxon>Eukaryota</taxon>
        <taxon>Metazoa</taxon>
        <taxon>Spiralia</taxon>
        <taxon>Lophotrochozoa</taxon>
        <taxon>Platyhelminthes</taxon>
        <taxon>Monogenea</taxon>
        <taxon>Polyopisthocotylea</taxon>
        <taxon>Polystomatidea</taxon>
        <taxon>Polystomatidae</taxon>
        <taxon>Protopolystoma</taxon>
    </lineage>
</organism>
<dbReference type="AlphaFoldDB" id="A0A448XIL7"/>
<dbReference type="EMBL" id="CAAALY010255281">
    <property type="protein sequence ID" value="VEL37542.1"/>
    <property type="molecule type" value="Genomic_DNA"/>
</dbReference>
<evidence type="ECO:0000313" key="2">
    <source>
        <dbReference type="EMBL" id="VEL37542.1"/>
    </source>
</evidence>
<protein>
    <submittedName>
        <fullName evidence="2">Uncharacterized protein</fullName>
    </submittedName>
</protein>
<evidence type="ECO:0000313" key="3">
    <source>
        <dbReference type="Proteomes" id="UP000784294"/>
    </source>
</evidence>
<comment type="caution">
    <text evidence="2">The sequence shown here is derived from an EMBL/GenBank/DDBJ whole genome shotgun (WGS) entry which is preliminary data.</text>
</comment>